<feature type="transmembrane region" description="Helical" evidence="6">
    <location>
        <begin position="43"/>
        <end position="61"/>
    </location>
</feature>
<protein>
    <submittedName>
        <fullName evidence="8">EamA family transporter</fullName>
    </submittedName>
</protein>
<evidence type="ECO:0000313" key="9">
    <source>
        <dbReference type="Proteomes" id="UP000436694"/>
    </source>
</evidence>
<keyword evidence="4 6" id="KW-1133">Transmembrane helix</keyword>
<keyword evidence="3 6" id="KW-0812">Transmembrane</keyword>
<evidence type="ECO:0000256" key="6">
    <source>
        <dbReference type="SAM" id="Phobius"/>
    </source>
</evidence>
<evidence type="ECO:0000256" key="3">
    <source>
        <dbReference type="ARBA" id="ARBA00022692"/>
    </source>
</evidence>
<dbReference type="RefSeq" id="WP_153545674.1">
    <property type="nucleotide sequence ID" value="NZ_WIXK01000002.1"/>
</dbReference>
<feature type="transmembrane region" description="Helical" evidence="6">
    <location>
        <begin position="275"/>
        <end position="293"/>
    </location>
</feature>
<comment type="subcellular location">
    <subcellularLocation>
        <location evidence="1">Membrane</location>
        <topology evidence="1">Multi-pass membrane protein</topology>
    </subcellularLocation>
</comment>
<dbReference type="InterPro" id="IPR037185">
    <property type="entry name" value="EmrE-like"/>
</dbReference>
<comment type="similarity">
    <text evidence="2">Belongs to the drug/metabolite transporter (DMT) superfamily. 10 TMS drug/metabolite exporter (DME) (TC 2.A.7.3) family.</text>
</comment>
<evidence type="ECO:0000259" key="7">
    <source>
        <dbReference type="Pfam" id="PF00892"/>
    </source>
</evidence>
<dbReference type="Proteomes" id="UP000436694">
    <property type="component" value="Unassembled WGS sequence"/>
</dbReference>
<comment type="caution">
    <text evidence="8">The sequence shown here is derived from an EMBL/GenBank/DDBJ whole genome shotgun (WGS) entry which is preliminary data.</text>
</comment>
<evidence type="ECO:0000256" key="1">
    <source>
        <dbReference type="ARBA" id="ARBA00004141"/>
    </source>
</evidence>
<feature type="transmembrane region" description="Helical" evidence="6">
    <location>
        <begin position="192"/>
        <end position="215"/>
    </location>
</feature>
<dbReference type="InterPro" id="IPR000620">
    <property type="entry name" value="EamA_dom"/>
</dbReference>
<keyword evidence="9" id="KW-1185">Reference proteome</keyword>
<dbReference type="EMBL" id="WIXK01000002">
    <property type="protein sequence ID" value="MQY41957.1"/>
    <property type="molecule type" value="Genomic_DNA"/>
</dbReference>
<dbReference type="SUPFAM" id="SSF103481">
    <property type="entry name" value="Multidrug resistance efflux transporter EmrE"/>
    <property type="match status" value="2"/>
</dbReference>
<sequence length="314" mass="33745">MSSSLTSHRPALGIALKVIAIACFTIMSAMIKEATESVPIGEAVFFRSFCAIPVIVLWLSIRGELRKGLVAKRPLGHVWRGLFGTASMALTFLGLSLLPLPEVTAIGFATPIFTLIFAAMFLGETIRFIRISAVAIGLLGVTIMLWPRLGGVDGLTGAAALGAMSVLMATMLRGLVQIHIRKLVQTEHTAAIVFYFSITASVLGLMTWPLFGWVIPSTQDLLLLVGAGLIGGVAQIFITSSYRFAPASLLAPYDYVSMLFSIVLGYVWFHELPTAVMLIGAAIVIASNGLVLWREHKLGLKRGKSRPMIDMKGG</sequence>
<reference evidence="8 9" key="1">
    <citation type="submission" date="2019-10" db="EMBL/GenBank/DDBJ databases">
        <title>Epibacterium sp. nov., isolated from seawater.</title>
        <authorList>
            <person name="Zhang X."/>
            <person name="Li N."/>
        </authorList>
    </citation>
    <scope>NUCLEOTIDE SEQUENCE [LARGE SCALE GENOMIC DNA]</scope>
    <source>
        <strain evidence="8 9">SM1969</strain>
    </source>
</reference>
<feature type="domain" description="EamA" evidence="7">
    <location>
        <begin position="12"/>
        <end position="145"/>
    </location>
</feature>
<feature type="domain" description="EamA" evidence="7">
    <location>
        <begin position="161"/>
        <end position="291"/>
    </location>
</feature>
<feature type="transmembrane region" description="Helical" evidence="6">
    <location>
        <begin position="221"/>
        <end position="238"/>
    </location>
</feature>
<evidence type="ECO:0000256" key="5">
    <source>
        <dbReference type="ARBA" id="ARBA00023136"/>
    </source>
</evidence>
<gene>
    <name evidence="8" type="ORF">GG681_04850</name>
</gene>
<organism evidence="8 9">
    <name type="scientific">Tritonibacter aquimaris</name>
    <dbReference type="NCBI Taxonomy" id="2663379"/>
    <lineage>
        <taxon>Bacteria</taxon>
        <taxon>Pseudomonadati</taxon>
        <taxon>Pseudomonadota</taxon>
        <taxon>Alphaproteobacteria</taxon>
        <taxon>Rhodobacterales</taxon>
        <taxon>Paracoccaceae</taxon>
        <taxon>Tritonibacter</taxon>
    </lineage>
</organism>
<dbReference type="Pfam" id="PF00892">
    <property type="entry name" value="EamA"/>
    <property type="match status" value="2"/>
</dbReference>
<name>A0A844AQU1_9RHOB</name>
<dbReference type="GO" id="GO:0016020">
    <property type="term" value="C:membrane"/>
    <property type="evidence" value="ECO:0007669"/>
    <property type="project" value="UniProtKB-SubCell"/>
</dbReference>
<feature type="transmembrane region" description="Helical" evidence="6">
    <location>
        <begin position="12"/>
        <end position="31"/>
    </location>
</feature>
<accession>A0A844AQU1</accession>
<feature type="transmembrane region" description="Helical" evidence="6">
    <location>
        <begin position="250"/>
        <end position="269"/>
    </location>
</feature>
<proteinExistence type="inferred from homology"/>
<evidence type="ECO:0000256" key="4">
    <source>
        <dbReference type="ARBA" id="ARBA00022989"/>
    </source>
</evidence>
<dbReference type="PANTHER" id="PTHR22911">
    <property type="entry name" value="ACYL-MALONYL CONDENSING ENZYME-RELATED"/>
    <property type="match status" value="1"/>
</dbReference>
<dbReference type="AlphaFoldDB" id="A0A844AQU1"/>
<feature type="transmembrane region" description="Helical" evidence="6">
    <location>
        <begin position="128"/>
        <end position="146"/>
    </location>
</feature>
<feature type="transmembrane region" description="Helical" evidence="6">
    <location>
        <begin position="158"/>
        <end position="180"/>
    </location>
</feature>
<feature type="transmembrane region" description="Helical" evidence="6">
    <location>
        <begin position="81"/>
        <end position="98"/>
    </location>
</feature>
<feature type="transmembrane region" description="Helical" evidence="6">
    <location>
        <begin position="104"/>
        <end position="121"/>
    </location>
</feature>
<dbReference type="PANTHER" id="PTHR22911:SF6">
    <property type="entry name" value="SOLUTE CARRIER FAMILY 35 MEMBER G1"/>
    <property type="match status" value="1"/>
</dbReference>
<evidence type="ECO:0000313" key="8">
    <source>
        <dbReference type="EMBL" id="MQY41957.1"/>
    </source>
</evidence>
<evidence type="ECO:0000256" key="2">
    <source>
        <dbReference type="ARBA" id="ARBA00009853"/>
    </source>
</evidence>
<keyword evidence="5 6" id="KW-0472">Membrane</keyword>